<dbReference type="EMBL" id="VOAJ01002274">
    <property type="protein sequence ID" value="KAF0883161.1"/>
    <property type="molecule type" value="Genomic_DNA"/>
</dbReference>
<dbReference type="Pfam" id="PF15259">
    <property type="entry name" value="GTSE1_N"/>
    <property type="match status" value="1"/>
</dbReference>
<organism evidence="7 8">
    <name type="scientific">Crocuta crocuta</name>
    <name type="common">Spotted hyena</name>
    <dbReference type="NCBI Taxonomy" id="9678"/>
    <lineage>
        <taxon>Eukaryota</taxon>
        <taxon>Metazoa</taxon>
        <taxon>Chordata</taxon>
        <taxon>Craniata</taxon>
        <taxon>Vertebrata</taxon>
        <taxon>Euteleostomi</taxon>
        <taxon>Mammalia</taxon>
        <taxon>Eutheria</taxon>
        <taxon>Laurasiatheria</taxon>
        <taxon>Carnivora</taxon>
        <taxon>Feliformia</taxon>
        <taxon>Hyaenidae</taxon>
        <taxon>Crocuta</taxon>
    </lineage>
</organism>
<accession>A0A6G1B5X9</accession>
<dbReference type="InterPro" id="IPR026657">
    <property type="entry name" value="DDA3/GTSE-1"/>
</dbReference>
<keyword evidence="2" id="KW-0963">Cytoplasm</keyword>
<dbReference type="AlphaFoldDB" id="A0A6G1B5X9"/>
<gene>
    <name evidence="7" type="primary">Gtse1</name>
    <name evidence="7" type="ORF">FOF47_R09696</name>
</gene>
<sequence length="692" mass="72059">NSGNEDDEVFFGPVGHKERCVAASLELNHHVSEEPLPALESHLTWSPPTGEKFVEVYKEAHLLALQIESKSKNRAALAARPEDLWSQGVERFIQESKLKINLFEKEMELKKSPRSLKRETYYLSDSPLRAPPSQTPLGGAPAQASQALTQGPSHSPRPPVDPSIAPPPNQAGPQKKVTSHWVRPRAPSVRGRNIQAAAEQPMKRIPASPSSARNLNETESHGDVPPDKPSAAREGAGLLAGGGHSVQGKRSLPVPNKLGLKKTLLKARGCAGGLSRKSSSSGSGSGGISGVCASPAARRAKSSEPASPPAKSSSLPVSRTSQSGRVGPAASQQSLQAGPGGASCRQSKQASVAEVTGELAQEPTLAALAQAWTPEQGGLGLSSRSSRSPPPQWNIAGSVRGRDSQQSFGTKAMPTPMSHFKVPRFSTGEPTDSAMPKSIRAQRPHSCTSAGRGAAPSTPAGSSSGPASPRLGGGVRTPVRTRRLPAWPTPAGRRLSSLPRATPTAVPGALASRPCASARRPSSELREKSAARAAPARASSSPAASRRGSCSPPSAVPQALSFSPEKSDSAVPKSISADVVLGAARPPADAPPREAILVDLSLDQLAITPKAQSPAPFDLPLIDLRDTPEASAAPSSDSRPLSDLLLNTPDTNRGAASKPVHEVAQLIDLTSPLIQLSPEADKENVDSPLLKF</sequence>
<reference evidence="7 8" key="1">
    <citation type="submission" date="2019-11" db="EMBL/GenBank/DDBJ databases">
        <authorList>
            <person name="Yang C."/>
            <person name="Li F."/>
        </authorList>
    </citation>
    <scope>NUCLEOTIDE SEQUENCE [LARGE SCALE GENOMIC DNA]</scope>
    <source>
        <strain evidence="7">KB4526</strain>
        <tissue evidence="7">Muscle</tissue>
    </source>
</reference>
<dbReference type="PANTHER" id="PTHR21584">
    <property type="entry name" value="DIFFERENTIAL DISPLAY AND ACTIVATED BY P53 DDA3 /G2 S PHASE EXPRESSED 1"/>
    <property type="match status" value="1"/>
</dbReference>
<feature type="non-terminal residue" evidence="7">
    <location>
        <position position="692"/>
    </location>
</feature>
<feature type="compositionally biased region" description="Polar residues" evidence="5">
    <location>
        <begin position="315"/>
        <end position="336"/>
    </location>
</feature>
<evidence type="ECO:0000256" key="4">
    <source>
        <dbReference type="ARBA" id="ARBA00023212"/>
    </source>
</evidence>
<feature type="compositionally biased region" description="Low complexity" evidence="5">
    <location>
        <begin position="293"/>
        <end position="314"/>
    </location>
</feature>
<feature type="domain" description="G2 and S phase-expressed protein 1 N-terminal" evidence="6">
    <location>
        <begin position="2"/>
        <end position="126"/>
    </location>
</feature>
<feature type="compositionally biased region" description="Pro residues" evidence="5">
    <location>
        <begin position="155"/>
        <end position="170"/>
    </location>
</feature>
<evidence type="ECO:0000259" key="6">
    <source>
        <dbReference type="Pfam" id="PF15259"/>
    </source>
</evidence>
<evidence type="ECO:0000313" key="7">
    <source>
        <dbReference type="EMBL" id="KAF0883161.1"/>
    </source>
</evidence>
<feature type="compositionally biased region" description="Low complexity" evidence="5">
    <location>
        <begin position="449"/>
        <end position="470"/>
    </location>
</feature>
<protein>
    <submittedName>
        <fullName evidence="7">GTSE1 protein</fullName>
    </submittedName>
</protein>
<keyword evidence="8" id="KW-1185">Reference proteome</keyword>
<feature type="non-terminal residue" evidence="7">
    <location>
        <position position="1"/>
    </location>
</feature>
<feature type="compositionally biased region" description="Low complexity" evidence="5">
    <location>
        <begin position="531"/>
        <end position="553"/>
    </location>
</feature>
<evidence type="ECO:0000256" key="1">
    <source>
        <dbReference type="ARBA" id="ARBA00004245"/>
    </source>
</evidence>
<feature type="compositionally biased region" description="Low complexity" evidence="5">
    <location>
        <begin position="273"/>
        <end position="282"/>
    </location>
</feature>
<comment type="caution">
    <text evidence="7">The sequence shown here is derived from an EMBL/GenBank/DDBJ whole genome shotgun (WGS) entry which is preliminary data.</text>
</comment>
<dbReference type="Proteomes" id="UP000475037">
    <property type="component" value="Unassembled WGS sequence"/>
</dbReference>
<feature type="region of interest" description="Disordered" evidence="5">
    <location>
        <begin position="612"/>
        <end position="658"/>
    </location>
</feature>
<dbReference type="GO" id="GO:0008017">
    <property type="term" value="F:microtubule binding"/>
    <property type="evidence" value="ECO:0007669"/>
    <property type="project" value="TreeGrafter"/>
</dbReference>
<name>A0A6G1B5X9_CROCR</name>
<feature type="region of interest" description="Disordered" evidence="5">
    <location>
        <begin position="122"/>
        <end position="350"/>
    </location>
</feature>
<evidence type="ECO:0000256" key="2">
    <source>
        <dbReference type="ARBA" id="ARBA00022490"/>
    </source>
</evidence>
<feature type="compositionally biased region" description="Low complexity" evidence="5">
    <location>
        <begin position="509"/>
        <end position="520"/>
    </location>
</feature>
<evidence type="ECO:0000313" key="8">
    <source>
        <dbReference type="Proteomes" id="UP000475037"/>
    </source>
</evidence>
<proteinExistence type="predicted"/>
<feature type="compositionally biased region" description="Basic and acidic residues" evidence="5">
    <location>
        <begin position="216"/>
        <end position="226"/>
    </location>
</feature>
<dbReference type="PANTHER" id="PTHR21584:SF10">
    <property type="entry name" value="G2 AND S PHASE-EXPRESSED PROTEIN 1"/>
    <property type="match status" value="1"/>
</dbReference>
<feature type="compositionally biased region" description="Low complexity" evidence="5">
    <location>
        <begin position="629"/>
        <end position="645"/>
    </location>
</feature>
<keyword evidence="4" id="KW-0206">Cytoskeleton</keyword>
<keyword evidence="3" id="KW-0597">Phosphoprotein</keyword>
<evidence type="ECO:0000256" key="3">
    <source>
        <dbReference type="ARBA" id="ARBA00022553"/>
    </source>
</evidence>
<dbReference type="GO" id="GO:0005881">
    <property type="term" value="C:cytoplasmic microtubule"/>
    <property type="evidence" value="ECO:0007669"/>
    <property type="project" value="TreeGrafter"/>
</dbReference>
<comment type="subcellular location">
    <subcellularLocation>
        <location evidence="1">Cytoplasm</location>
        <location evidence="1">Cytoskeleton</location>
    </subcellularLocation>
</comment>
<dbReference type="InterPro" id="IPR032768">
    <property type="entry name" value="GTSE1_N"/>
</dbReference>
<evidence type="ECO:0000256" key="5">
    <source>
        <dbReference type="SAM" id="MobiDB-lite"/>
    </source>
</evidence>
<feature type="compositionally biased region" description="Polar residues" evidence="5">
    <location>
        <begin position="143"/>
        <end position="153"/>
    </location>
</feature>
<feature type="region of interest" description="Disordered" evidence="5">
    <location>
        <begin position="368"/>
        <end position="573"/>
    </location>
</feature>
<feature type="compositionally biased region" description="Basic and acidic residues" evidence="5">
    <location>
        <begin position="521"/>
        <end position="530"/>
    </location>
</feature>